<dbReference type="GO" id="GO:0005739">
    <property type="term" value="C:mitochondrion"/>
    <property type="evidence" value="ECO:0007669"/>
    <property type="project" value="TreeGrafter"/>
</dbReference>
<dbReference type="GO" id="GO:1903457">
    <property type="term" value="P:lactate catabolic process"/>
    <property type="evidence" value="ECO:0007669"/>
    <property type="project" value="TreeGrafter"/>
</dbReference>
<evidence type="ECO:0000256" key="1">
    <source>
        <dbReference type="ARBA" id="ARBA00008000"/>
    </source>
</evidence>
<evidence type="ECO:0000313" key="3">
    <source>
        <dbReference type="EMBL" id="PNG99101.1"/>
    </source>
</evidence>
<reference evidence="3 4" key="1">
    <citation type="journal article" date="2017" name="Mol. Biol. Evol.">
        <title>The 4-celled Tetrabaena socialis nuclear genome reveals the essential components for genetic control of cell number at the origin of multicellularity in the volvocine lineage.</title>
        <authorList>
            <person name="Featherston J."/>
            <person name="Arakaki Y."/>
            <person name="Hanschen E.R."/>
            <person name="Ferris P.J."/>
            <person name="Michod R.E."/>
            <person name="Olson B.J.S.C."/>
            <person name="Nozaki H."/>
            <person name="Durand P.M."/>
        </authorList>
    </citation>
    <scope>NUCLEOTIDE SEQUENCE [LARGE SCALE GENOMIC DNA]</scope>
    <source>
        <strain evidence="3 4">NIES-571</strain>
    </source>
</reference>
<proteinExistence type="inferred from homology"/>
<dbReference type="InterPro" id="IPR006094">
    <property type="entry name" value="Oxid_FAD_bind_N"/>
</dbReference>
<name>A0A2J7ZFP4_9CHLO</name>
<dbReference type="PANTHER" id="PTHR11748:SF111">
    <property type="entry name" value="D-LACTATE DEHYDROGENASE, MITOCHONDRIAL-RELATED"/>
    <property type="match status" value="1"/>
</dbReference>
<evidence type="ECO:0000313" key="4">
    <source>
        <dbReference type="Proteomes" id="UP000236333"/>
    </source>
</evidence>
<dbReference type="GO" id="GO:0050660">
    <property type="term" value="F:flavin adenine dinucleotide binding"/>
    <property type="evidence" value="ECO:0007669"/>
    <property type="project" value="InterPro"/>
</dbReference>
<accession>A0A2J7ZFP4</accession>
<dbReference type="AlphaFoldDB" id="A0A2J7ZFP4"/>
<dbReference type="PANTHER" id="PTHR11748">
    <property type="entry name" value="D-LACTATE DEHYDROGENASE"/>
    <property type="match status" value="1"/>
</dbReference>
<sequence>ESYNTPLPPDLVVFPESTEEVAAVVAACAAERVPVVPYGAVGALYGGVCLDLGRMRAVLAVEAEDMDCREYLPVAKAVAFNELLVLSKLCGLPEDQYRVRQYR</sequence>
<dbReference type="SUPFAM" id="SSF56176">
    <property type="entry name" value="FAD-binding/transporter-associated domain-like"/>
    <property type="match status" value="1"/>
</dbReference>
<dbReference type="InterPro" id="IPR036318">
    <property type="entry name" value="FAD-bd_PCMH-like_sf"/>
</dbReference>
<dbReference type="InterPro" id="IPR016169">
    <property type="entry name" value="FAD-bd_PCMH_sub2"/>
</dbReference>
<protein>
    <submittedName>
        <fullName evidence="3">D-lactate dehydrogenase [cytochrome], mitochondrial</fullName>
    </submittedName>
</protein>
<dbReference type="Gene3D" id="3.30.465.10">
    <property type="match status" value="1"/>
</dbReference>
<feature type="non-terminal residue" evidence="3">
    <location>
        <position position="103"/>
    </location>
</feature>
<dbReference type="EMBL" id="PGGS01004123">
    <property type="protein sequence ID" value="PNG99101.1"/>
    <property type="molecule type" value="Genomic_DNA"/>
</dbReference>
<feature type="domain" description="FAD linked oxidase N-terminal" evidence="2">
    <location>
        <begin position="9"/>
        <end position="67"/>
    </location>
</feature>
<comment type="similarity">
    <text evidence="1">Belongs to the FAD-binding oxidoreductase/transferase type 4 family.</text>
</comment>
<dbReference type="Pfam" id="PF01565">
    <property type="entry name" value="FAD_binding_4"/>
    <property type="match status" value="1"/>
</dbReference>
<gene>
    <name evidence="3" type="ORF">TSOC_015126</name>
</gene>
<comment type="caution">
    <text evidence="3">The sequence shown here is derived from an EMBL/GenBank/DDBJ whole genome shotgun (WGS) entry which is preliminary data.</text>
</comment>
<keyword evidence="4" id="KW-1185">Reference proteome</keyword>
<organism evidence="3 4">
    <name type="scientific">Tetrabaena socialis</name>
    <dbReference type="NCBI Taxonomy" id="47790"/>
    <lineage>
        <taxon>Eukaryota</taxon>
        <taxon>Viridiplantae</taxon>
        <taxon>Chlorophyta</taxon>
        <taxon>core chlorophytes</taxon>
        <taxon>Chlorophyceae</taxon>
        <taxon>CS clade</taxon>
        <taxon>Chlamydomonadales</taxon>
        <taxon>Tetrabaenaceae</taxon>
        <taxon>Tetrabaena</taxon>
    </lineage>
</organism>
<evidence type="ECO:0000259" key="2">
    <source>
        <dbReference type="Pfam" id="PF01565"/>
    </source>
</evidence>
<dbReference type="GO" id="GO:0008720">
    <property type="term" value="F:D-lactate dehydrogenase (NAD+) activity"/>
    <property type="evidence" value="ECO:0007669"/>
    <property type="project" value="TreeGrafter"/>
</dbReference>
<dbReference type="GO" id="GO:0004458">
    <property type="term" value="F:D-lactate dehydrogenase (cytochrome) activity"/>
    <property type="evidence" value="ECO:0007669"/>
    <property type="project" value="TreeGrafter"/>
</dbReference>
<dbReference type="Proteomes" id="UP000236333">
    <property type="component" value="Unassembled WGS sequence"/>
</dbReference>
<feature type="non-terminal residue" evidence="3">
    <location>
        <position position="1"/>
    </location>
</feature>